<evidence type="ECO:0000256" key="1">
    <source>
        <dbReference type="PROSITE-ProRule" id="PRU00339"/>
    </source>
</evidence>
<dbReference type="Gene3D" id="1.25.40.10">
    <property type="entry name" value="Tetratricopeptide repeat domain"/>
    <property type="match status" value="1"/>
</dbReference>
<keyword evidence="1" id="KW-0802">TPR repeat</keyword>
<dbReference type="STRING" id="546269.HMPREF0389_01253"/>
<dbReference type="SUPFAM" id="SSF48452">
    <property type="entry name" value="TPR-like"/>
    <property type="match status" value="1"/>
</dbReference>
<dbReference type="SMART" id="SM00028">
    <property type="entry name" value="TPR"/>
    <property type="match status" value="1"/>
</dbReference>
<name>D6GT16_FILAD</name>
<proteinExistence type="predicted"/>
<evidence type="ECO:0000259" key="3">
    <source>
        <dbReference type="Pfam" id="PF22789"/>
    </source>
</evidence>
<dbReference type="Pfam" id="PF22789">
    <property type="entry name" value="DUF4026_C"/>
    <property type="match status" value="1"/>
</dbReference>
<organism evidence="4 5">
    <name type="scientific">Filifactor alocis (strain ATCC 35896 / CCUG 47790 / D40 B5)</name>
    <name type="common">Fusobacterium alocis</name>
    <dbReference type="NCBI Taxonomy" id="546269"/>
    <lineage>
        <taxon>Bacteria</taxon>
        <taxon>Bacillati</taxon>
        <taxon>Bacillota</taxon>
        <taxon>Clostridia</taxon>
        <taxon>Peptostreptococcales</taxon>
        <taxon>Filifactoraceae</taxon>
        <taxon>Filifactor</taxon>
    </lineage>
</organism>
<dbReference type="InterPro" id="IPR011990">
    <property type="entry name" value="TPR-like_helical_dom_sf"/>
</dbReference>
<dbReference type="KEGG" id="faa:HMPREF0389_01253"/>
<evidence type="ECO:0000313" key="4">
    <source>
        <dbReference type="EMBL" id="EFE28001.2"/>
    </source>
</evidence>
<feature type="domain" description="DUF4026" evidence="2">
    <location>
        <begin position="167"/>
        <end position="305"/>
    </location>
</feature>
<dbReference type="InterPro" id="IPR053886">
    <property type="entry name" value="DUF4026_middle"/>
</dbReference>
<feature type="domain" description="DUF4026" evidence="3">
    <location>
        <begin position="316"/>
        <end position="454"/>
    </location>
</feature>
<dbReference type="AlphaFoldDB" id="D6GT16"/>
<keyword evidence="5" id="KW-1185">Reference proteome</keyword>
<dbReference type="eggNOG" id="COG0457">
    <property type="taxonomic scope" value="Bacteria"/>
</dbReference>
<accession>D6GT16</accession>
<dbReference type="HOGENOM" id="CLU_031278_0_0_9"/>
<protein>
    <submittedName>
        <fullName evidence="4">Tetratricopeptide repeat protein</fullName>
    </submittedName>
</protein>
<evidence type="ECO:0000259" key="2">
    <source>
        <dbReference type="Pfam" id="PF13218"/>
    </source>
</evidence>
<sequence>MNTLHEVQKEDIFEREISFINDREKGGYAMTLLEQCQKWFKEGEVDKIEEVVMSLSEEERTPELLSELGRVWIYRSADSMIEEECCNRAIEILKPLEQDLSDNHNYQYRMGMAYEGLQQYQPAKAHFEKALELLPDDEDTIAMIELCDRMMGGISLEPWERFSIMRGVYPKGKEDFSKENLRERLDSLDDVKCVAFEYSEEENSVAFKVVYQDNEYDFDMFMDGFDSDIIFELQRKYFTKEDEREISSSDTALVLYTEVQKNPLETIHLQIKLLYALVPDMLAIYAESQECMLNKREIAMVAQSKAGLRPMDLYRVQAVEGPNGDVWLHTHGLMPLGITELEILGADKDSVDSMFSLINSVASQMIEDCYKDDGEKAVSFFVGNCSNGEPIEGCYNEDDEKPVIFFVGNCSDGDPIVTTVVPWMSGIKEYEEDGVQGLEEDRQSSHNTYTSLIFLYRNEEDFHNEILTKPASFAEKIGENPLFMFGTKTTEIMAAMARERVSYPQRALQLQQKSQDEDIRVIAKIAVDVMTDEGEEAVEHVWFTIDRITEKEISGILLQELFGNGGIVPGDRGTYPLSQLTDWSISFKGVSIDSRVAYLLDILQNEEL</sequence>
<dbReference type="PROSITE" id="PS50005">
    <property type="entry name" value="TPR"/>
    <property type="match status" value="1"/>
</dbReference>
<dbReference type="EMBL" id="CP002390">
    <property type="protein sequence ID" value="EFE28001.2"/>
    <property type="molecule type" value="Genomic_DNA"/>
</dbReference>
<dbReference type="Proteomes" id="UP000007468">
    <property type="component" value="Chromosome"/>
</dbReference>
<reference evidence="5" key="1">
    <citation type="submission" date="2010-12" db="EMBL/GenBank/DDBJ databases">
        <title>The genome sequence of Filifactor alocis strain ATCC 35896.</title>
        <authorList>
            <consortium name="The Broad Institute Genome Sequencing Platform"/>
            <person name="Ward D."/>
            <person name="Earl A."/>
            <person name="Feldgarden M."/>
            <person name="Young S.K."/>
            <person name="Gargeya S."/>
            <person name="Zeng Q."/>
            <person name="Alvarado L."/>
            <person name="Berlin A."/>
            <person name="Bochicchio J."/>
            <person name="Chapman S.B."/>
            <person name="Chen Z."/>
            <person name="Freedman E."/>
            <person name="Gellesch M."/>
            <person name="Goldberg J."/>
            <person name="Griggs A."/>
            <person name="Gujja S."/>
            <person name="Heilman E."/>
            <person name="Heiman D."/>
            <person name="Howarth C."/>
            <person name="Mehta T."/>
            <person name="Neiman D."/>
            <person name="Pearson M."/>
            <person name="Roberts A."/>
            <person name="Saif S."/>
            <person name="Shea T."/>
            <person name="Shenoy N."/>
            <person name="Sisk P."/>
            <person name="Stolte C."/>
            <person name="Sykes S."/>
            <person name="White J."/>
            <person name="Yandava C."/>
            <person name="Izard J."/>
            <person name="Blanton J.M."/>
            <person name="Baranova O.V."/>
            <person name="Tanner A.C."/>
            <person name="Dewhirst F.E."/>
            <person name="Haas B."/>
            <person name="Nusbaum C."/>
            <person name="Birren B."/>
        </authorList>
    </citation>
    <scope>NUCLEOTIDE SEQUENCE [LARGE SCALE GENOMIC DNA]</scope>
    <source>
        <strain evidence="5">ATCC 35896 / D40 B5</strain>
    </source>
</reference>
<dbReference type="InterPro" id="IPR025102">
    <property type="entry name" value="DUF4026_N"/>
</dbReference>
<dbReference type="Pfam" id="PF13218">
    <property type="entry name" value="DUF4026_N"/>
    <property type="match status" value="1"/>
</dbReference>
<dbReference type="InterPro" id="IPR019734">
    <property type="entry name" value="TPR_rpt"/>
</dbReference>
<gene>
    <name evidence="4" type="ordered locus">HMPREF0389_01253</name>
</gene>
<feature type="repeat" description="TPR" evidence="1">
    <location>
        <begin position="104"/>
        <end position="137"/>
    </location>
</feature>
<evidence type="ECO:0000313" key="5">
    <source>
        <dbReference type="Proteomes" id="UP000007468"/>
    </source>
</evidence>